<dbReference type="GO" id="GO:0005524">
    <property type="term" value="F:ATP binding"/>
    <property type="evidence" value="ECO:0007669"/>
    <property type="project" value="UniProtKB-KW"/>
</dbReference>
<sequence length="423" mass="45824">MARLNRDQLLQLARSEVQEITVNEVKNRVDGGDEMTLIDIRERDEWVQGHIPDASFLPRGHLELQIEQHQPDRSQPVVIYCAGGVRSLLAARNVQEMGYTDVYSLNGGFGGWKDAGLPFKVPTVLTDEQGIRYSRHTILSELGEEGQIKLLDSKVLLIGAGGLGSPAAIYLAAAGVGQLGIIDFDEVDVSNLQRQVLHGASDVGRPKVESARDRIAEINPDVTVVGYREPITSHNAFEIMQGYDVVINGSDNFPTRYLVNDACQMLGIPLVDASIFMFEGQVTVYLPKHMDPDSPCYRCLYPDPPPPGEVPSCAEAGVLGVLPGIVGSVQAIEAIKLIVGIGEPLSGRLLMIDTLDMTFRTLTVNRDPNCPVCGDNPSVTELIDYEQFCGMPSFDEHATDNVAEAFAETVAANGAGQPALVKA</sequence>
<evidence type="ECO:0000313" key="5">
    <source>
        <dbReference type="EMBL" id="MYC96074.1"/>
    </source>
</evidence>
<dbReference type="AlphaFoldDB" id="A0A6B1D905"/>
<dbReference type="InterPro" id="IPR000594">
    <property type="entry name" value="ThiF_NAD_FAD-bd"/>
</dbReference>
<evidence type="ECO:0000256" key="1">
    <source>
        <dbReference type="ARBA" id="ARBA00022679"/>
    </source>
</evidence>
<dbReference type="GO" id="GO:0008146">
    <property type="term" value="F:sulfotransferase activity"/>
    <property type="evidence" value="ECO:0007669"/>
    <property type="project" value="TreeGrafter"/>
</dbReference>
<accession>A0A6B1D905</accession>
<dbReference type="GO" id="GO:0016779">
    <property type="term" value="F:nucleotidyltransferase activity"/>
    <property type="evidence" value="ECO:0007669"/>
    <property type="project" value="UniProtKB-KW"/>
</dbReference>
<proteinExistence type="predicted"/>
<dbReference type="SMART" id="SM00450">
    <property type="entry name" value="RHOD"/>
    <property type="match status" value="1"/>
</dbReference>
<dbReference type="Gene3D" id="3.40.50.720">
    <property type="entry name" value="NAD(P)-binding Rossmann-like Domain"/>
    <property type="match status" value="1"/>
</dbReference>
<comment type="caution">
    <text evidence="5">The sequence shown here is derived from an EMBL/GenBank/DDBJ whole genome shotgun (WGS) entry which is preliminary data.</text>
</comment>
<dbReference type="GO" id="GO:0005829">
    <property type="term" value="C:cytosol"/>
    <property type="evidence" value="ECO:0007669"/>
    <property type="project" value="TreeGrafter"/>
</dbReference>
<dbReference type="InterPro" id="IPR035985">
    <property type="entry name" value="Ubiquitin-activating_enz"/>
</dbReference>
<protein>
    <submittedName>
        <fullName evidence="5">Molybdopterin-synthase adenylyltransferase MoeB</fullName>
    </submittedName>
</protein>
<dbReference type="Pfam" id="PF00899">
    <property type="entry name" value="ThiF"/>
    <property type="match status" value="1"/>
</dbReference>
<dbReference type="NCBIfam" id="NF006444">
    <property type="entry name" value="PRK08762.1"/>
    <property type="match status" value="1"/>
</dbReference>
<dbReference type="InterPro" id="IPR045886">
    <property type="entry name" value="ThiF/MoeB/HesA"/>
</dbReference>
<dbReference type="NCBIfam" id="NF004281">
    <property type="entry name" value="PRK05690.1"/>
    <property type="match status" value="1"/>
</dbReference>
<dbReference type="PROSITE" id="PS50206">
    <property type="entry name" value="RHODANESE_3"/>
    <property type="match status" value="1"/>
</dbReference>
<dbReference type="PRINTS" id="PR00469">
    <property type="entry name" value="PNDRDTASEII"/>
</dbReference>
<gene>
    <name evidence="5" type="primary">moeB</name>
    <name evidence="5" type="ORF">F4X14_14020</name>
</gene>
<dbReference type="GO" id="GO:0008641">
    <property type="term" value="F:ubiquitin-like modifier activating enzyme activity"/>
    <property type="evidence" value="ECO:0007669"/>
    <property type="project" value="InterPro"/>
</dbReference>
<dbReference type="Pfam" id="PF00581">
    <property type="entry name" value="Rhodanese"/>
    <property type="match status" value="1"/>
</dbReference>
<keyword evidence="3" id="KW-0067">ATP-binding</keyword>
<reference evidence="5" key="1">
    <citation type="submission" date="2019-09" db="EMBL/GenBank/DDBJ databases">
        <title>Characterisation of the sponge microbiome using genome-centric metagenomics.</title>
        <authorList>
            <person name="Engelberts J.P."/>
            <person name="Robbins S.J."/>
            <person name="De Goeij J.M."/>
            <person name="Aranda M."/>
            <person name="Bell S.C."/>
            <person name="Webster N.S."/>
        </authorList>
    </citation>
    <scope>NUCLEOTIDE SEQUENCE</scope>
    <source>
        <strain evidence="5">SB0661_bin_32</strain>
    </source>
</reference>
<evidence type="ECO:0000256" key="2">
    <source>
        <dbReference type="ARBA" id="ARBA00022741"/>
    </source>
</evidence>
<keyword evidence="5" id="KW-0548">Nucleotidyltransferase</keyword>
<dbReference type="CDD" id="cd00158">
    <property type="entry name" value="RHOD"/>
    <property type="match status" value="1"/>
</dbReference>
<dbReference type="GO" id="GO:0004792">
    <property type="term" value="F:thiosulfate-cyanide sulfurtransferase activity"/>
    <property type="evidence" value="ECO:0007669"/>
    <property type="project" value="TreeGrafter"/>
</dbReference>
<dbReference type="InterPro" id="IPR001763">
    <property type="entry name" value="Rhodanese-like_dom"/>
</dbReference>
<dbReference type="Gene3D" id="3.40.250.10">
    <property type="entry name" value="Rhodanese-like domain"/>
    <property type="match status" value="1"/>
</dbReference>
<dbReference type="FunFam" id="3.40.50.720:FF:000033">
    <property type="entry name" value="Adenylyltransferase and sulfurtransferase MOCS3"/>
    <property type="match status" value="1"/>
</dbReference>
<dbReference type="SUPFAM" id="SSF52821">
    <property type="entry name" value="Rhodanese/Cell cycle control phosphatase"/>
    <property type="match status" value="1"/>
</dbReference>
<keyword evidence="2" id="KW-0547">Nucleotide-binding</keyword>
<dbReference type="InterPro" id="IPR036873">
    <property type="entry name" value="Rhodanese-like_dom_sf"/>
</dbReference>
<dbReference type="EMBL" id="VXMH01000071">
    <property type="protein sequence ID" value="MYC96074.1"/>
    <property type="molecule type" value="Genomic_DNA"/>
</dbReference>
<evidence type="ECO:0000259" key="4">
    <source>
        <dbReference type="PROSITE" id="PS50206"/>
    </source>
</evidence>
<name>A0A6B1D905_9CHLR</name>
<keyword evidence="1 5" id="KW-0808">Transferase</keyword>
<dbReference type="PANTHER" id="PTHR10953:SF102">
    <property type="entry name" value="ADENYLYLTRANSFERASE AND SULFURTRANSFERASE MOCS3"/>
    <property type="match status" value="1"/>
</dbReference>
<dbReference type="PANTHER" id="PTHR10953">
    <property type="entry name" value="UBIQUITIN-ACTIVATING ENZYME E1"/>
    <property type="match status" value="1"/>
</dbReference>
<dbReference type="CDD" id="cd00757">
    <property type="entry name" value="ThiF_MoeB_HesA_family"/>
    <property type="match status" value="1"/>
</dbReference>
<organism evidence="5">
    <name type="scientific">Caldilineaceae bacterium SB0661_bin_32</name>
    <dbReference type="NCBI Taxonomy" id="2605255"/>
    <lineage>
        <taxon>Bacteria</taxon>
        <taxon>Bacillati</taxon>
        <taxon>Chloroflexota</taxon>
        <taxon>Caldilineae</taxon>
        <taxon>Caldilineales</taxon>
        <taxon>Caldilineaceae</taxon>
    </lineage>
</organism>
<dbReference type="SUPFAM" id="SSF69572">
    <property type="entry name" value="Activating enzymes of the ubiquitin-like proteins"/>
    <property type="match status" value="1"/>
</dbReference>
<feature type="domain" description="Rhodanese" evidence="4">
    <location>
        <begin position="31"/>
        <end position="121"/>
    </location>
</feature>
<evidence type="ECO:0000256" key="3">
    <source>
        <dbReference type="ARBA" id="ARBA00022840"/>
    </source>
</evidence>